<keyword evidence="2" id="KW-0804">Transcription</keyword>
<dbReference type="InterPro" id="IPR036910">
    <property type="entry name" value="HMG_box_dom_sf"/>
</dbReference>
<organism evidence="6 7">
    <name type="scientific">Neolentinus lepideus HHB14362 ss-1</name>
    <dbReference type="NCBI Taxonomy" id="1314782"/>
    <lineage>
        <taxon>Eukaryota</taxon>
        <taxon>Fungi</taxon>
        <taxon>Dikarya</taxon>
        <taxon>Basidiomycota</taxon>
        <taxon>Agaricomycotina</taxon>
        <taxon>Agaricomycetes</taxon>
        <taxon>Gloeophyllales</taxon>
        <taxon>Gloeophyllaceae</taxon>
        <taxon>Neolentinus</taxon>
    </lineage>
</organism>
<dbReference type="OrthoDB" id="6247875at2759"/>
<feature type="domain" description="HMG box" evidence="5">
    <location>
        <begin position="93"/>
        <end position="162"/>
    </location>
</feature>
<evidence type="ECO:0000256" key="4">
    <source>
        <dbReference type="SAM" id="MobiDB-lite"/>
    </source>
</evidence>
<dbReference type="STRING" id="1314782.A0A165S8D2"/>
<dbReference type="InParanoid" id="A0A165S8D2"/>
<feature type="region of interest" description="Disordered" evidence="4">
    <location>
        <begin position="310"/>
        <end position="329"/>
    </location>
</feature>
<dbReference type="PANTHER" id="PTHR10270">
    <property type="entry name" value="SOX TRANSCRIPTION FACTOR"/>
    <property type="match status" value="1"/>
</dbReference>
<dbReference type="PROSITE" id="PS50118">
    <property type="entry name" value="HMG_BOX_2"/>
    <property type="match status" value="1"/>
</dbReference>
<feature type="region of interest" description="Disordered" evidence="4">
    <location>
        <begin position="159"/>
        <end position="197"/>
    </location>
</feature>
<protein>
    <recommendedName>
        <fullName evidence="5">HMG box domain-containing protein</fullName>
    </recommendedName>
</protein>
<evidence type="ECO:0000313" key="6">
    <source>
        <dbReference type="EMBL" id="KZT24799.1"/>
    </source>
</evidence>
<evidence type="ECO:0000313" key="7">
    <source>
        <dbReference type="Proteomes" id="UP000076761"/>
    </source>
</evidence>
<evidence type="ECO:0000256" key="1">
    <source>
        <dbReference type="ARBA" id="ARBA00023125"/>
    </source>
</evidence>
<dbReference type="EMBL" id="KV425575">
    <property type="protein sequence ID" value="KZT24799.1"/>
    <property type="molecule type" value="Genomic_DNA"/>
</dbReference>
<dbReference type="Gene3D" id="1.10.30.10">
    <property type="entry name" value="High mobility group box domain"/>
    <property type="match status" value="1"/>
</dbReference>
<keyword evidence="7" id="KW-1185">Reference proteome</keyword>
<evidence type="ECO:0000259" key="5">
    <source>
        <dbReference type="PROSITE" id="PS50118"/>
    </source>
</evidence>
<reference evidence="6 7" key="1">
    <citation type="journal article" date="2016" name="Mol. Biol. Evol.">
        <title>Comparative Genomics of Early-Diverging Mushroom-Forming Fungi Provides Insights into the Origins of Lignocellulose Decay Capabilities.</title>
        <authorList>
            <person name="Nagy L.G."/>
            <person name="Riley R."/>
            <person name="Tritt A."/>
            <person name="Adam C."/>
            <person name="Daum C."/>
            <person name="Floudas D."/>
            <person name="Sun H."/>
            <person name="Yadav J.S."/>
            <person name="Pangilinan J."/>
            <person name="Larsson K.H."/>
            <person name="Matsuura K."/>
            <person name="Barry K."/>
            <person name="Labutti K."/>
            <person name="Kuo R."/>
            <person name="Ohm R.A."/>
            <person name="Bhattacharya S.S."/>
            <person name="Shirouzu T."/>
            <person name="Yoshinaga Y."/>
            <person name="Martin F.M."/>
            <person name="Grigoriev I.V."/>
            <person name="Hibbett D.S."/>
        </authorList>
    </citation>
    <scope>NUCLEOTIDE SEQUENCE [LARGE SCALE GENOMIC DNA]</scope>
    <source>
        <strain evidence="6 7">HHB14362 ss-1</strain>
    </source>
</reference>
<feature type="DNA-binding region" description="HMG box" evidence="3">
    <location>
        <begin position="93"/>
        <end position="162"/>
    </location>
</feature>
<dbReference type="GO" id="GO:0030154">
    <property type="term" value="P:cell differentiation"/>
    <property type="evidence" value="ECO:0007669"/>
    <property type="project" value="TreeGrafter"/>
</dbReference>
<evidence type="ECO:0000256" key="3">
    <source>
        <dbReference type="PROSITE-ProRule" id="PRU00267"/>
    </source>
</evidence>
<dbReference type="SMART" id="SM00398">
    <property type="entry name" value="HMG"/>
    <property type="match status" value="1"/>
</dbReference>
<dbReference type="CDD" id="cd01389">
    <property type="entry name" value="HMG-box_ROX1-like"/>
    <property type="match status" value="1"/>
</dbReference>
<gene>
    <name evidence="6" type="ORF">NEOLEDRAFT_1093627</name>
</gene>
<feature type="compositionally biased region" description="Basic and acidic residues" evidence="4">
    <location>
        <begin position="185"/>
        <end position="197"/>
    </location>
</feature>
<dbReference type="SUPFAM" id="SSF47095">
    <property type="entry name" value="HMG-box"/>
    <property type="match status" value="1"/>
</dbReference>
<dbReference type="GO" id="GO:0005634">
    <property type="term" value="C:nucleus"/>
    <property type="evidence" value="ECO:0007669"/>
    <property type="project" value="UniProtKB-UniRule"/>
</dbReference>
<dbReference type="InterPro" id="IPR050140">
    <property type="entry name" value="SRY-related_HMG-box_TF-like"/>
</dbReference>
<dbReference type="Proteomes" id="UP000076761">
    <property type="component" value="Unassembled WGS sequence"/>
</dbReference>
<evidence type="ECO:0000256" key="2">
    <source>
        <dbReference type="ARBA" id="ARBA00023163"/>
    </source>
</evidence>
<name>A0A165S8D2_9AGAM</name>
<dbReference type="Pfam" id="PF00505">
    <property type="entry name" value="HMG_box"/>
    <property type="match status" value="1"/>
</dbReference>
<sequence length="396" mass="43419">MQLAMNDFDDDDMPPLVDNPMPMPPLVDNAAPAPFMTFTFTTNMTAPAFHPEHDVEPATRFEVLADDDVYSTPPSSPGLERTSHAKKRDAGYIPRPPNAFILFRSSFIRAQHVTEKIEGNRSTLSKIVGKCWKALPREERELWEAKAVKAQADHRKKYPDWRFSPGANALAKVKDGPRKRNNKKGRGEAEEEERSREKRCAKIADLLAQGKTGSDLEVAIQAYDQHAKEGGGANGGRAQPGKPAPVDEKARTFLQCGVDVSSESSIKREDVVAERSADGRAFQGERVCHTPDPSSDMRFRVPLTAMFKRSSSAPASEARGGGSTYQDVPPAASVFDISTAEDGHEAQARGQDDVALVEETLASPLPALKRVAAENPIFVWDEVNNVCFTLTAVDVY</sequence>
<keyword evidence="3" id="KW-0539">Nucleus</keyword>
<dbReference type="GO" id="GO:0001228">
    <property type="term" value="F:DNA-binding transcription activator activity, RNA polymerase II-specific"/>
    <property type="evidence" value="ECO:0007669"/>
    <property type="project" value="TreeGrafter"/>
</dbReference>
<proteinExistence type="predicted"/>
<dbReference type="InterPro" id="IPR009071">
    <property type="entry name" value="HMG_box_dom"/>
</dbReference>
<dbReference type="AlphaFoldDB" id="A0A165S8D2"/>
<dbReference type="PANTHER" id="PTHR10270:SF161">
    <property type="entry name" value="SEX-DETERMINING REGION Y PROTEIN"/>
    <property type="match status" value="1"/>
</dbReference>
<keyword evidence="1 3" id="KW-0238">DNA-binding</keyword>
<dbReference type="GO" id="GO:0000978">
    <property type="term" value="F:RNA polymerase II cis-regulatory region sequence-specific DNA binding"/>
    <property type="evidence" value="ECO:0007669"/>
    <property type="project" value="TreeGrafter"/>
</dbReference>
<accession>A0A165S8D2</accession>
<feature type="region of interest" description="Disordered" evidence="4">
    <location>
        <begin position="70"/>
        <end position="91"/>
    </location>
</feature>